<dbReference type="SUPFAM" id="SSF81342">
    <property type="entry name" value="Transmembrane di-heme cytochromes"/>
    <property type="match status" value="1"/>
</dbReference>
<dbReference type="InterPro" id="IPR000572">
    <property type="entry name" value="OxRdtase_Mopterin-bd_dom"/>
</dbReference>
<feature type="compositionally biased region" description="Low complexity" evidence="1">
    <location>
        <begin position="29"/>
        <end position="49"/>
    </location>
</feature>
<evidence type="ECO:0000313" key="4">
    <source>
        <dbReference type="EMBL" id="GAA4944940.1"/>
    </source>
</evidence>
<dbReference type="InterPro" id="IPR016174">
    <property type="entry name" value="Di-haem_cyt_TM"/>
</dbReference>
<dbReference type="CDD" id="cd00321">
    <property type="entry name" value="SO_family_Moco"/>
    <property type="match status" value="1"/>
</dbReference>
<keyword evidence="5" id="KW-1185">Reference proteome</keyword>
<feature type="transmembrane region" description="Helical" evidence="2">
    <location>
        <begin position="67"/>
        <end position="94"/>
    </location>
</feature>
<dbReference type="PANTHER" id="PTHR43032">
    <property type="entry name" value="PROTEIN-METHIONINE-SULFOXIDE REDUCTASE"/>
    <property type="match status" value="1"/>
</dbReference>
<protein>
    <submittedName>
        <fullName evidence="4">Molybdopterin-dependent oxidoreductase</fullName>
    </submittedName>
</protein>
<feature type="domain" description="Oxidoreductase molybdopterin-binding" evidence="3">
    <location>
        <begin position="336"/>
        <end position="471"/>
    </location>
</feature>
<comment type="caution">
    <text evidence="4">The sequence shown here is derived from an EMBL/GenBank/DDBJ whole genome shotgun (WGS) entry which is preliminary data.</text>
</comment>
<evidence type="ECO:0000259" key="3">
    <source>
        <dbReference type="Pfam" id="PF00174"/>
    </source>
</evidence>
<organism evidence="4 5">
    <name type="scientific">Streptomonospora halophila</name>
    <dbReference type="NCBI Taxonomy" id="427369"/>
    <lineage>
        <taxon>Bacteria</taxon>
        <taxon>Bacillati</taxon>
        <taxon>Actinomycetota</taxon>
        <taxon>Actinomycetes</taxon>
        <taxon>Streptosporangiales</taxon>
        <taxon>Nocardiopsidaceae</taxon>
        <taxon>Streptomonospora</taxon>
    </lineage>
</organism>
<feature type="region of interest" description="Disordered" evidence="1">
    <location>
        <begin position="237"/>
        <end position="256"/>
    </location>
</feature>
<proteinExistence type="predicted"/>
<keyword evidence="2" id="KW-0812">Transmembrane</keyword>
<dbReference type="PANTHER" id="PTHR43032:SF2">
    <property type="entry name" value="BLL0505 PROTEIN"/>
    <property type="match status" value="1"/>
</dbReference>
<feature type="transmembrane region" description="Helical" evidence="2">
    <location>
        <begin position="207"/>
        <end position="226"/>
    </location>
</feature>
<accession>A0ABP9GKJ5</accession>
<dbReference type="InterPro" id="IPR036374">
    <property type="entry name" value="OxRdtase_Mopterin-bd_sf"/>
</dbReference>
<dbReference type="RefSeq" id="WP_345557065.1">
    <property type="nucleotide sequence ID" value="NZ_BAABIK010000016.1"/>
</dbReference>
<evidence type="ECO:0000313" key="5">
    <source>
        <dbReference type="Proteomes" id="UP001499993"/>
    </source>
</evidence>
<sequence>MDDSGRGEGGPGRTDPAGGPPPRGGSGARPGAAKAAGLRGRLGSAAREGPPGPSRPGFWRSPLRGPWLTSVLGLVLLAGVAVVFTTGLLSYAAYNPDLAPVNDTTPDKGLLGFYLFDWPTDPHWLYRLTQGLHVTLGVVLVPVLLAKLWSVIPKLFTWPPVRSAAHALERLSLLLLVGGAVFQFATGLLNVQLTYLFPGSFYRLHFYGAWVFIAALAVHVALRLRVVVRALRTRGRDTGPLPPAARPSPAVRGGTGLEAVRPAPATVSRRGALGIVGLGSLTLFAVTAGQSIGGPLRETALLAPRGRTPGTGTGPNGFQVNKTTAGAGVSPSDIGPDWRLTVRGGGRERVLDRADLLELAQRSAELPIACVEGWSTTDQEWSGVRLSDLAALVGARSGDGGPPGVMVESVQREGAFRSAALRANQVRDPRSLLALRVNGADLSPDHGFPARVIVPANPGVHNTKWVGRLTFGGLT</sequence>
<keyword evidence="2" id="KW-1133">Transmembrane helix</keyword>
<evidence type="ECO:0000256" key="1">
    <source>
        <dbReference type="SAM" id="MobiDB-lite"/>
    </source>
</evidence>
<dbReference type="EMBL" id="BAABIK010000016">
    <property type="protein sequence ID" value="GAA4944940.1"/>
    <property type="molecule type" value="Genomic_DNA"/>
</dbReference>
<name>A0ABP9GKJ5_9ACTN</name>
<feature type="transmembrane region" description="Helical" evidence="2">
    <location>
        <begin position="132"/>
        <end position="152"/>
    </location>
</feature>
<dbReference type="SUPFAM" id="SSF56524">
    <property type="entry name" value="Oxidoreductase molybdopterin-binding domain"/>
    <property type="match status" value="1"/>
</dbReference>
<dbReference type="Proteomes" id="UP001499993">
    <property type="component" value="Unassembled WGS sequence"/>
</dbReference>
<dbReference type="InterPro" id="IPR008335">
    <property type="entry name" value="Mopterin_OxRdtase_euk"/>
</dbReference>
<gene>
    <name evidence="4" type="ORF">GCM10023224_30100</name>
</gene>
<feature type="transmembrane region" description="Helical" evidence="2">
    <location>
        <begin position="173"/>
        <end position="195"/>
    </location>
</feature>
<evidence type="ECO:0000256" key="2">
    <source>
        <dbReference type="SAM" id="Phobius"/>
    </source>
</evidence>
<feature type="region of interest" description="Disordered" evidence="1">
    <location>
        <begin position="1"/>
        <end position="59"/>
    </location>
</feature>
<dbReference type="PRINTS" id="PR00407">
    <property type="entry name" value="EUMOPTERIN"/>
</dbReference>
<dbReference type="Gene3D" id="3.90.420.10">
    <property type="entry name" value="Oxidoreductase, molybdopterin-binding domain"/>
    <property type="match status" value="1"/>
</dbReference>
<reference evidence="5" key="1">
    <citation type="journal article" date="2019" name="Int. J. Syst. Evol. Microbiol.">
        <title>The Global Catalogue of Microorganisms (GCM) 10K type strain sequencing project: providing services to taxonomists for standard genome sequencing and annotation.</title>
        <authorList>
            <consortium name="The Broad Institute Genomics Platform"/>
            <consortium name="The Broad Institute Genome Sequencing Center for Infectious Disease"/>
            <person name="Wu L."/>
            <person name="Ma J."/>
        </authorList>
    </citation>
    <scope>NUCLEOTIDE SEQUENCE [LARGE SCALE GENOMIC DNA]</scope>
    <source>
        <strain evidence="5">JCM 18123</strain>
    </source>
</reference>
<keyword evidence="2" id="KW-0472">Membrane</keyword>
<dbReference type="Pfam" id="PF00174">
    <property type="entry name" value="Oxidored_molyb"/>
    <property type="match status" value="1"/>
</dbReference>